<name>A0A4U0SHJ6_9ACTN</name>
<dbReference type="GO" id="GO:0006508">
    <property type="term" value="P:proteolysis"/>
    <property type="evidence" value="ECO:0007669"/>
    <property type="project" value="InterPro"/>
</dbReference>
<dbReference type="RefSeq" id="WP_136726907.1">
    <property type="nucleotide sequence ID" value="NZ_SUMC01000032.1"/>
</dbReference>
<dbReference type="Proteomes" id="UP000305778">
    <property type="component" value="Unassembled WGS sequence"/>
</dbReference>
<dbReference type="OrthoDB" id="3542505at2"/>
<evidence type="ECO:0000313" key="3">
    <source>
        <dbReference type="Proteomes" id="UP000305778"/>
    </source>
</evidence>
<gene>
    <name evidence="2" type="ORF">FCI23_29060</name>
</gene>
<dbReference type="EMBL" id="SUMC01000032">
    <property type="protein sequence ID" value="TKA08318.1"/>
    <property type="molecule type" value="Genomic_DNA"/>
</dbReference>
<proteinExistence type="predicted"/>
<organism evidence="2 3">
    <name type="scientific">Actinacidiphila oryziradicis</name>
    <dbReference type="NCBI Taxonomy" id="2571141"/>
    <lineage>
        <taxon>Bacteria</taxon>
        <taxon>Bacillati</taxon>
        <taxon>Actinomycetota</taxon>
        <taxon>Actinomycetes</taxon>
        <taxon>Kitasatosporales</taxon>
        <taxon>Streptomycetaceae</taxon>
        <taxon>Actinacidiphila</taxon>
    </lineage>
</organism>
<dbReference type="AlphaFoldDB" id="A0A4U0SHJ6"/>
<accession>A0A4U0SHJ6</accession>
<dbReference type="InterPro" id="IPR029030">
    <property type="entry name" value="Caspase-like_dom_sf"/>
</dbReference>
<reference evidence="2 3" key="1">
    <citation type="submission" date="2019-04" db="EMBL/GenBank/DDBJ databases">
        <title>Streptomyces oryziradicis sp. nov., a novel actinomycete isolated from rhizosphere soil of rice (Oryza sativa L.).</title>
        <authorList>
            <person name="Li C."/>
        </authorList>
    </citation>
    <scope>NUCLEOTIDE SEQUENCE [LARGE SCALE GENOMIC DNA]</scope>
    <source>
        <strain evidence="2 3">NEAU-C40</strain>
    </source>
</reference>
<dbReference type="GO" id="GO:0004197">
    <property type="term" value="F:cysteine-type endopeptidase activity"/>
    <property type="evidence" value="ECO:0007669"/>
    <property type="project" value="InterPro"/>
</dbReference>
<feature type="domain" description="Peptidase C14 caspase" evidence="1">
    <location>
        <begin position="34"/>
        <end position="196"/>
    </location>
</feature>
<keyword evidence="3" id="KW-1185">Reference proteome</keyword>
<dbReference type="Gene3D" id="3.40.50.1460">
    <property type="match status" value="1"/>
</dbReference>
<evidence type="ECO:0000259" key="1">
    <source>
        <dbReference type="Pfam" id="PF00656"/>
    </source>
</evidence>
<dbReference type="SUPFAM" id="SSF52129">
    <property type="entry name" value="Caspase-like"/>
    <property type="match status" value="1"/>
</dbReference>
<comment type="caution">
    <text evidence="2">The sequence shown here is derived from an EMBL/GenBank/DDBJ whole genome shotgun (WGS) entry which is preliminary data.</text>
</comment>
<dbReference type="NCBIfam" id="NF047832">
    <property type="entry name" value="caspase_w_EACC1"/>
    <property type="match status" value="1"/>
</dbReference>
<dbReference type="Pfam" id="PF00656">
    <property type="entry name" value="Peptidase_C14"/>
    <property type="match status" value="1"/>
</dbReference>
<protein>
    <submittedName>
        <fullName evidence="2">Caspase family protein</fullName>
    </submittedName>
</protein>
<sequence>MPATTWPPLVPGRLRSAAVLVGTATHVVPGTLPPLPQAEASVAALAARLTGPLGLLDPSAVHCRIDPQVPADVLRLLPAPGGAALDLCLFYFAGHGVLGEDQRLCLALPGSVDDERSAERTSLPVAAVFQAMRQIRAEHKVAIIDCCFSGRALDAPAAADIHLLTAVGRTRKALSPERQELTGFTGALLRLLAEGVPDGPEHLDLTTVYRHLAVTLPGARLPAPLQRAFGASGDLAVARNPAHGTSRTRQGLLARARFAEQVKALGLAGRPRRSVQAALLFEGIASDAVRELGPTHYETLLYRHVHASATGESGNPRQACALLERTVADWETVAPAGDTGLEAARASRDHWRSRIA</sequence>
<dbReference type="InterPro" id="IPR011600">
    <property type="entry name" value="Pept_C14_caspase"/>
</dbReference>
<evidence type="ECO:0000313" key="2">
    <source>
        <dbReference type="EMBL" id="TKA08318.1"/>
    </source>
</evidence>